<feature type="binding site" evidence="5">
    <location>
        <position position="137"/>
    </location>
    <ligand>
        <name>Mn(2+)</name>
        <dbReference type="ChEBI" id="CHEBI:29035"/>
        <label>2</label>
    </ligand>
</feature>
<dbReference type="PANTHER" id="PTHR11014:SF63">
    <property type="entry name" value="METALLOPEPTIDASE, PUTATIVE (AFU_ORTHOLOGUE AFUA_6G09600)-RELATED"/>
    <property type="match status" value="1"/>
</dbReference>
<dbReference type="InterPro" id="IPR011650">
    <property type="entry name" value="Peptidase_M20_dimer"/>
</dbReference>
<dbReference type="Proteomes" id="UP000014197">
    <property type="component" value="Unassembled WGS sequence"/>
</dbReference>
<dbReference type="Pfam" id="PF01546">
    <property type="entry name" value="Peptidase_M20"/>
    <property type="match status" value="1"/>
</dbReference>
<dbReference type="FunFam" id="3.30.70.360:FF:000001">
    <property type="entry name" value="N-acetyldiaminopimelate deacetylase"/>
    <property type="match status" value="1"/>
</dbReference>
<keyword evidence="2 7" id="KW-0378">Hydrolase</keyword>
<dbReference type="EMBL" id="AJAR01000025">
    <property type="protein sequence ID" value="EOH93383.1"/>
    <property type="molecule type" value="Genomic_DNA"/>
</dbReference>
<evidence type="ECO:0000313" key="7">
    <source>
        <dbReference type="EMBL" id="EOH93383.1"/>
    </source>
</evidence>
<dbReference type="NCBIfam" id="TIGR01891">
    <property type="entry name" value="amidohydrolases"/>
    <property type="match status" value="1"/>
</dbReference>
<dbReference type="CDD" id="cd03886">
    <property type="entry name" value="M20_Acy1"/>
    <property type="match status" value="1"/>
</dbReference>
<dbReference type="STRING" id="155618.RV06_GL002862"/>
<dbReference type="eggNOG" id="COG1473">
    <property type="taxonomic scope" value="Bacteria"/>
</dbReference>
<dbReference type="PANTHER" id="PTHR11014">
    <property type="entry name" value="PEPTIDASE M20 FAMILY MEMBER"/>
    <property type="match status" value="1"/>
</dbReference>
<keyword evidence="4" id="KW-0457">Lysine biosynthesis</keyword>
<dbReference type="Pfam" id="PF07687">
    <property type="entry name" value="M20_dimer"/>
    <property type="match status" value="1"/>
</dbReference>
<feature type="binding site" evidence="5">
    <location>
        <position position="163"/>
    </location>
    <ligand>
        <name>Mn(2+)</name>
        <dbReference type="ChEBI" id="CHEBI:29035"/>
        <label>2</label>
    </ligand>
</feature>
<keyword evidence="3" id="KW-0220">Diaminopimelate biosynthesis</keyword>
<evidence type="ECO:0000256" key="4">
    <source>
        <dbReference type="ARBA" id="ARBA00023154"/>
    </source>
</evidence>
<dbReference type="OrthoDB" id="9776731at2"/>
<dbReference type="InterPro" id="IPR002933">
    <property type="entry name" value="Peptidase_M20"/>
</dbReference>
<evidence type="ECO:0000256" key="3">
    <source>
        <dbReference type="ARBA" id="ARBA00022915"/>
    </source>
</evidence>
<organism evidence="7 9">
    <name type="scientific">Enterococcus haemoperoxidus ATCC BAA-382</name>
    <dbReference type="NCBI Taxonomy" id="1158608"/>
    <lineage>
        <taxon>Bacteria</taxon>
        <taxon>Bacillati</taxon>
        <taxon>Bacillota</taxon>
        <taxon>Bacilli</taxon>
        <taxon>Lactobacillales</taxon>
        <taxon>Enterococcaceae</taxon>
        <taxon>Enterococcus</taxon>
    </lineage>
</organism>
<dbReference type="InterPro" id="IPR036264">
    <property type="entry name" value="Bact_exopeptidase_dim_dom"/>
</dbReference>
<evidence type="ECO:0000256" key="1">
    <source>
        <dbReference type="ARBA" id="ARBA00022605"/>
    </source>
</evidence>
<dbReference type="SUPFAM" id="SSF53187">
    <property type="entry name" value="Zn-dependent exopeptidases"/>
    <property type="match status" value="1"/>
</dbReference>
<dbReference type="Gene3D" id="3.40.630.10">
    <property type="entry name" value="Zn peptidases"/>
    <property type="match status" value="1"/>
</dbReference>
<gene>
    <name evidence="8" type="ORF">I583_00315</name>
    <name evidence="7" type="ORF">UAW_02631</name>
</gene>
<proteinExistence type="predicted"/>
<dbReference type="GO" id="GO:0046872">
    <property type="term" value="F:metal ion binding"/>
    <property type="evidence" value="ECO:0007669"/>
    <property type="project" value="UniProtKB-KW"/>
</dbReference>
<evidence type="ECO:0000313" key="10">
    <source>
        <dbReference type="Proteomes" id="UP000014197"/>
    </source>
</evidence>
<name>R2QDV6_9ENTE</name>
<dbReference type="EMBL" id="ASVY01000002">
    <property type="protein sequence ID" value="EOT61337.1"/>
    <property type="molecule type" value="Genomic_DNA"/>
</dbReference>
<dbReference type="InterPro" id="IPR017439">
    <property type="entry name" value="Amidohydrolase"/>
</dbReference>
<feature type="binding site" evidence="5">
    <location>
        <position position="101"/>
    </location>
    <ligand>
        <name>Mn(2+)</name>
        <dbReference type="ChEBI" id="CHEBI:29035"/>
        <label>2</label>
    </ligand>
</feature>
<dbReference type="Proteomes" id="UP000013858">
    <property type="component" value="Unassembled WGS sequence"/>
</dbReference>
<dbReference type="PATRIC" id="fig|1158608.3.peg.2570"/>
<comment type="caution">
    <text evidence="7">The sequence shown here is derived from an EMBL/GenBank/DDBJ whole genome shotgun (WGS) entry which is preliminary data.</text>
</comment>
<evidence type="ECO:0000313" key="8">
    <source>
        <dbReference type="EMBL" id="EOT61337.1"/>
    </source>
</evidence>
<feature type="domain" description="Peptidase M20 dimerisation" evidence="6">
    <location>
        <begin position="188"/>
        <end position="287"/>
    </location>
</feature>
<keyword evidence="10" id="KW-1185">Reference proteome</keyword>
<keyword evidence="5" id="KW-0479">Metal-binding</keyword>
<reference evidence="7 9" key="1">
    <citation type="submission" date="2013-02" db="EMBL/GenBank/DDBJ databases">
        <title>The Genome Sequence of Enterococcus haemoperoxidus BAA-382.</title>
        <authorList>
            <consortium name="The Broad Institute Genome Sequencing Platform"/>
            <consortium name="The Broad Institute Genome Sequencing Center for Infectious Disease"/>
            <person name="Earl A.M."/>
            <person name="Gilmore M.S."/>
            <person name="Lebreton F."/>
            <person name="Walker B."/>
            <person name="Young S.K."/>
            <person name="Zeng Q."/>
            <person name="Gargeya S."/>
            <person name="Fitzgerald M."/>
            <person name="Haas B."/>
            <person name="Abouelleil A."/>
            <person name="Alvarado L."/>
            <person name="Arachchi H.M."/>
            <person name="Berlin A.M."/>
            <person name="Chapman S.B."/>
            <person name="Dewar J."/>
            <person name="Goldberg J."/>
            <person name="Griggs A."/>
            <person name="Gujja S."/>
            <person name="Hansen M."/>
            <person name="Howarth C."/>
            <person name="Imamovic A."/>
            <person name="Larimer J."/>
            <person name="McCowan C."/>
            <person name="Murphy C."/>
            <person name="Neiman D."/>
            <person name="Pearson M."/>
            <person name="Priest M."/>
            <person name="Roberts A."/>
            <person name="Saif S."/>
            <person name="Shea T."/>
            <person name="Sisk P."/>
            <person name="Sykes S."/>
            <person name="Wortman J."/>
            <person name="Nusbaum C."/>
            <person name="Birren B."/>
        </authorList>
    </citation>
    <scope>NUCLEOTIDE SEQUENCE [LARGE SCALE GENOMIC DNA]</scope>
    <source>
        <strain evidence="7 9">ATCC BAA-382</strain>
    </source>
</reference>
<dbReference type="GO" id="GO:0009085">
    <property type="term" value="P:lysine biosynthetic process"/>
    <property type="evidence" value="ECO:0007669"/>
    <property type="project" value="UniProtKB-KW"/>
</dbReference>
<dbReference type="RefSeq" id="WP_010762794.1">
    <property type="nucleotide sequence ID" value="NZ_KB946316.1"/>
</dbReference>
<dbReference type="SUPFAM" id="SSF55031">
    <property type="entry name" value="Bacterial exopeptidase dimerisation domain"/>
    <property type="match status" value="1"/>
</dbReference>
<dbReference type="AlphaFoldDB" id="R2QDV6"/>
<sequence>MLTENQKRFADSLEDELIQIRRHLHQNPEIGMKLPNTVAFVKEKLTEYGYEPHPCGESGITVIAGKKTGKTFLLRGDMDALPIRELTDLPFKSENGYMHACGHDMHTTMLLGAAKLLKNFEDELEGQVKLLFQPGEEILSGSKDCIDNHVLENPKVDAGMMIHVFPFKGYKAGQIMPTPVGTFMASADWFEINIKGRGGHGSQPETSIDPINVAVHIYTALQELSAREIGSEERFVLTIGEFTGGTPGASNIIPETTVMKGTLRTLKEDVRTQVKERMTVMAENIAKAFRAEAEVIFTNGCTTNVNDPQLTAFTKESLTETFGAERIVAIPTSTPLMGSEDFGEISQLIPTTTVLLVASEENINLHNPAIIFDESVLVEGTKVYADTAMSWLKKD</sequence>
<keyword evidence="1" id="KW-0028">Amino-acid biosynthesis</keyword>
<evidence type="ECO:0000259" key="6">
    <source>
        <dbReference type="Pfam" id="PF07687"/>
    </source>
</evidence>
<dbReference type="GO" id="GO:0050118">
    <property type="term" value="F:N-acetyldiaminopimelate deacetylase activity"/>
    <property type="evidence" value="ECO:0007669"/>
    <property type="project" value="UniProtKB-ARBA"/>
</dbReference>
<dbReference type="Gene3D" id="3.30.70.360">
    <property type="match status" value="1"/>
</dbReference>
<keyword evidence="5" id="KW-0464">Manganese</keyword>
<evidence type="ECO:0000256" key="2">
    <source>
        <dbReference type="ARBA" id="ARBA00022801"/>
    </source>
</evidence>
<accession>R2QDV6</accession>
<reference evidence="8 10" key="2">
    <citation type="submission" date="2013-03" db="EMBL/GenBank/DDBJ databases">
        <title>The Genome Sequence of Enterococcus haemoperoxidus BAA-382 (PacBio/Illumina hybrid assembly).</title>
        <authorList>
            <consortium name="The Broad Institute Genomics Platform"/>
            <consortium name="The Broad Institute Genome Sequencing Center for Infectious Disease"/>
            <person name="Earl A."/>
            <person name="Russ C."/>
            <person name="Gilmore M."/>
            <person name="Surin D."/>
            <person name="Walker B."/>
            <person name="Young S."/>
            <person name="Zeng Q."/>
            <person name="Gargeya S."/>
            <person name="Fitzgerald M."/>
            <person name="Haas B."/>
            <person name="Abouelleil A."/>
            <person name="Allen A.W."/>
            <person name="Alvarado L."/>
            <person name="Arachchi H.M."/>
            <person name="Berlin A.M."/>
            <person name="Chapman S.B."/>
            <person name="Gainer-Dewar J."/>
            <person name="Goldberg J."/>
            <person name="Griggs A."/>
            <person name="Gujja S."/>
            <person name="Hansen M."/>
            <person name="Howarth C."/>
            <person name="Imamovic A."/>
            <person name="Ireland A."/>
            <person name="Larimer J."/>
            <person name="McCowan C."/>
            <person name="Murphy C."/>
            <person name="Pearson M."/>
            <person name="Poon T.W."/>
            <person name="Priest M."/>
            <person name="Roberts A."/>
            <person name="Saif S."/>
            <person name="Shea T."/>
            <person name="Sisk P."/>
            <person name="Sykes S."/>
            <person name="Wortman J."/>
            <person name="Nusbaum C."/>
            <person name="Birren B."/>
        </authorList>
    </citation>
    <scope>NUCLEOTIDE SEQUENCE [LARGE SCALE GENOMIC DNA]</scope>
    <source>
        <strain evidence="8 10">ATCC BAA-382</strain>
    </source>
</reference>
<evidence type="ECO:0000256" key="5">
    <source>
        <dbReference type="PIRSR" id="PIRSR005962-1"/>
    </source>
</evidence>
<evidence type="ECO:0000313" key="9">
    <source>
        <dbReference type="Proteomes" id="UP000013858"/>
    </source>
</evidence>
<dbReference type="GO" id="GO:0019877">
    <property type="term" value="P:diaminopimelate biosynthetic process"/>
    <property type="evidence" value="ECO:0007669"/>
    <property type="project" value="UniProtKB-KW"/>
</dbReference>
<protein>
    <submittedName>
        <fullName evidence="7">Amidohydrolase</fullName>
    </submittedName>
</protein>
<feature type="binding site" evidence="5">
    <location>
        <position position="366"/>
    </location>
    <ligand>
        <name>Mn(2+)</name>
        <dbReference type="ChEBI" id="CHEBI:29035"/>
        <label>2</label>
    </ligand>
</feature>
<feature type="binding site" evidence="5">
    <location>
        <position position="103"/>
    </location>
    <ligand>
        <name>Mn(2+)</name>
        <dbReference type="ChEBI" id="CHEBI:29035"/>
        <label>2</label>
    </ligand>
</feature>
<dbReference type="PIRSF" id="PIRSF005962">
    <property type="entry name" value="Pept_M20D_amidohydro"/>
    <property type="match status" value="1"/>
</dbReference>
<comment type="cofactor">
    <cofactor evidence="5">
        <name>Mn(2+)</name>
        <dbReference type="ChEBI" id="CHEBI:29035"/>
    </cofactor>
    <text evidence="5">The Mn(2+) ion enhances activity.</text>
</comment>